<dbReference type="InterPro" id="IPR036390">
    <property type="entry name" value="WH_DNA-bd_sf"/>
</dbReference>
<dbReference type="SUPFAM" id="SSF46785">
    <property type="entry name" value="Winged helix' DNA-binding domain"/>
    <property type="match status" value="1"/>
</dbReference>
<name>A0A0C5VKS2_9GAMM</name>
<evidence type="ECO:0000313" key="3">
    <source>
        <dbReference type="EMBL" id="AJQ93998.1"/>
    </source>
</evidence>
<gene>
    <name evidence="3" type="ORF">YC6258_01954</name>
</gene>
<dbReference type="Gene3D" id="3.30.420.40">
    <property type="match status" value="2"/>
</dbReference>
<proteinExistence type="inferred from homology"/>
<dbReference type="EMBL" id="CP007142">
    <property type="protein sequence ID" value="AJQ93998.1"/>
    <property type="molecule type" value="Genomic_DNA"/>
</dbReference>
<dbReference type="AlphaFoldDB" id="A0A0C5VKS2"/>
<keyword evidence="4" id="KW-1185">Reference proteome</keyword>
<dbReference type="InterPro" id="IPR000600">
    <property type="entry name" value="ROK"/>
</dbReference>
<dbReference type="InterPro" id="IPR000835">
    <property type="entry name" value="HTH_MarR-typ"/>
</dbReference>
<dbReference type="STRING" id="1445510.YC6258_01954"/>
<dbReference type="Pfam" id="PF12802">
    <property type="entry name" value="MarR_2"/>
    <property type="match status" value="1"/>
</dbReference>
<dbReference type="InterPro" id="IPR036388">
    <property type="entry name" value="WH-like_DNA-bd_sf"/>
</dbReference>
<dbReference type="Proteomes" id="UP000032266">
    <property type="component" value="Chromosome"/>
</dbReference>
<dbReference type="HOGENOM" id="CLU_036604_13_1_6"/>
<dbReference type="CDD" id="cd00090">
    <property type="entry name" value="HTH_ARSR"/>
    <property type="match status" value="1"/>
</dbReference>
<evidence type="ECO:0000259" key="2">
    <source>
        <dbReference type="Pfam" id="PF12802"/>
    </source>
</evidence>
<dbReference type="CDD" id="cd23763">
    <property type="entry name" value="ASKHA_ATPase_ROK"/>
    <property type="match status" value="1"/>
</dbReference>
<dbReference type="GO" id="GO:0003700">
    <property type="term" value="F:DNA-binding transcription factor activity"/>
    <property type="evidence" value="ECO:0007669"/>
    <property type="project" value="InterPro"/>
</dbReference>
<dbReference type="InterPro" id="IPR043129">
    <property type="entry name" value="ATPase_NBD"/>
</dbReference>
<protein>
    <submittedName>
        <fullName evidence="3">Transcriptional regulator/sugar kinase</fullName>
    </submittedName>
</protein>
<comment type="similarity">
    <text evidence="1">Belongs to the ROK (NagC/XylR) family.</text>
</comment>
<dbReference type="GO" id="GO:0016301">
    <property type="term" value="F:kinase activity"/>
    <property type="evidence" value="ECO:0007669"/>
    <property type="project" value="UniProtKB-KW"/>
</dbReference>
<feature type="domain" description="HTH marR-type" evidence="2">
    <location>
        <begin position="3"/>
        <end position="47"/>
    </location>
</feature>
<dbReference type="InterPro" id="IPR011991">
    <property type="entry name" value="ArsR-like_HTH"/>
</dbReference>
<keyword evidence="3" id="KW-0418">Kinase</keyword>
<dbReference type="PANTHER" id="PTHR18964:SF149">
    <property type="entry name" value="BIFUNCTIONAL UDP-N-ACETYLGLUCOSAMINE 2-EPIMERASE_N-ACETYLMANNOSAMINE KINASE"/>
    <property type="match status" value="1"/>
</dbReference>
<dbReference type="Pfam" id="PF00480">
    <property type="entry name" value="ROK"/>
    <property type="match status" value="1"/>
</dbReference>
<reference evidence="3 4" key="1">
    <citation type="submission" date="2014-01" db="EMBL/GenBank/DDBJ databases">
        <title>Full genme sequencing of cellulolytic bacterium Gynuella sunshinyii YC6258T gen. nov., sp. nov.</title>
        <authorList>
            <person name="Khan H."/>
            <person name="Chung E.J."/>
            <person name="Chung Y.R."/>
        </authorList>
    </citation>
    <scope>NUCLEOTIDE SEQUENCE [LARGE SCALE GENOMIC DNA]</scope>
    <source>
        <strain evidence="3 4">YC6258</strain>
    </source>
</reference>
<keyword evidence="3" id="KW-0808">Transferase</keyword>
<dbReference type="Gene3D" id="1.10.10.10">
    <property type="entry name" value="Winged helix-like DNA-binding domain superfamily/Winged helix DNA-binding domain"/>
    <property type="match status" value="1"/>
</dbReference>
<dbReference type="SUPFAM" id="SSF53067">
    <property type="entry name" value="Actin-like ATPase domain"/>
    <property type="match status" value="1"/>
</dbReference>
<evidence type="ECO:0000256" key="1">
    <source>
        <dbReference type="ARBA" id="ARBA00006479"/>
    </source>
</evidence>
<evidence type="ECO:0000313" key="4">
    <source>
        <dbReference type="Proteomes" id="UP000032266"/>
    </source>
</evidence>
<dbReference type="PANTHER" id="PTHR18964">
    <property type="entry name" value="ROK (REPRESSOR, ORF, KINASE) FAMILY"/>
    <property type="match status" value="1"/>
</dbReference>
<dbReference type="KEGG" id="gsn:YC6258_01954"/>
<accession>A0A0C5VKS2</accession>
<organism evidence="3 4">
    <name type="scientific">Gynuella sunshinyii YC6258</name>
    <dbReference type="NCBI Taxonomy" id="1445510"/>
    <lineage>
        <taxon>Bacteria</taxon>
        <taxon>Pseudomonadati</taxon>
        <taxon>Pseudomonadota</taxon>
        <taxon>Gammaproteobacteria</taxon>
        <taxon>Oceanospirillales</taxon>
        <taxon>Saccharospirillaceae</taxon>
        <taxon>Gynuella</taxon>
    </lineage>
</organism>
<sequence>MNESLAIDLILRHGKISRADISREIGLSKPTVSSVVSRLLELNLIREIGPGENAQGRKATLLQLNQNALFVVGIDFSVKKSRVALANLNGDIVAQSTLGMNESGPESYMARLADHVTAVLQQYQLDWNVIHYVSFGVPAVVTPETGTTSFMVDELEAFKPFLSQPYLNRLFPANVILENDVNLSALAEYRYGVARKAPIFSYLSLGAGVGSALMSDGVLYRGSNGAAGEIGELLSPSGVKLEQCLSAQYIKNETAKYRELSDKLCCYGHQKFVDELFALVAVEDPEAVKVIREYGHFLAIAIQNLCVMYDPNIIVIGGSIGRHSDVLIPLVRPFLTKFLPVTPKLSGTELGENSVVIGAVGLAVKRSFDFIKNNLLVQES</sequence>